<dbReference type="Proteomes" id="UP000288716">
    <property type="component" value="Unassembled WGS sequence"/>
</dbReference>
<dbReference type="InterPro" id="IPR036291">
    <property type="entry name" value="NAD(P)-bd_dom_sf"/>
</dbReference>
<feature type="non-terminal residue" evidence="1">
    <location>
        <position position="63"/>
    </location>
</feature>
<dbReference type="OrthoDB" id="1669814at2759"/>
<comment type="caution">
    <text evidence="1">The sequence shown here is derived from an EMBL/GenBank/DDBJ whole genome shotgun (WGS) entry which is preliminary data.</text>
</comment>
<keyword evidence="2" id="KW-1185">Reference proteome</keyword>
<dbReference type="EMBL" id="NCKV01009742">
    <property type="protein sequence ID" value="RWS22130.1"/>
    <property type="molecule type" value="Genomic_DNA"/>
</dbReference>
<protein>
    <submittedName>
        <fullName evidence="1">Uncharacterized protein</fullName>
    </submittedName>
</protein>
<dbReference type="SUPFAM" id="SSF51735">
    <property type="entry name" value="NAD(P)-binding Rossmann-fold domains"/>
    <property type="match status" value="1"/>
</dbReference>
<reference evidence="1 2" key="1">
    <citation type="journal article" date="2018" name="Gigascience">
        <title>Genomes of trombidid mites reveal novel predicted allergens and laterally-transferred genes associated with secondary metabolism.</title>
        <authorList>
            <person name="Dong X."/>
            <person name="Chaisiri K."/>
            <person name="Xia D."/>
            <person name="Armstrong S.D."/>
            <person name="Fang Y."/>
            <person name="Donnelly M.J."/>
            <person name="Kadowaki T."/>
            <person name="McGarry J.W."/>
            <person name="Darby A.C."/>
            <person name="Makepeace B.L."/>
        </authorList>
    </citation>
    <scope>NUCLEOTIDE SEQUENCE [LARGE SCALE GENOMIC DNA]</scope>
    <source>
        <strain evidence="1">UoL-UT</strain>
    </source>
</reference>
<accession>A0A443S3L5</accession>
<evidence type="ECO:0000313" key="2">
    <source>
        <dbReference type="Proteomes" id="UP000288716"/>
    </source>
</evidence>
<dbReference type="Pfam" id="PF13561">
    <property type="entry name" value="adh_short_C2"/>
    <property type="match status" value="1"/>
</dbReference>
<name>A0A443S3L5_9ACAR</name>
<gene>
    <name evidence="1" type="ORF">B4U80_10186</name>
</gene>
<evidence type="ECO:0000313" key="1">
    <source>
        <dbReference type="EMBL" id="RWS22130.1"/>
    </source>
</evidence>
<dbReference type="AlphaFoldDB" id="A0A443S3L5"/>
<dbReference type="Gene3D" id="3.40.50.720">
    <property type="entry name" value="NAD(P)-binding Rossmann-like Domain"/>
    <property type="match status" value="1"/>
</dbReference>
<dbReference type="InterPro" id="IPR002347">
    <property type="entry name" value="SDR_fam"/>
</dbReference>
<organism evidence="1 2">
    <name type="scientific">Leptotrombidium deliense</name>
    <dbReference type="NCBI Taxonomy" id="299467"/>
    <lineage>
        <taxon>Eukaryota</taxon>
        <taxon>Metazoa</taxon>
        <taxon>Ecdysozoa</taxon>
        <taxon>Arthropoda</taxon>
        <taxon>Chelicerata</taxon>
        <taxon>Arachnida</taxon>
        <taxon>Acari</taxon>
        <taxon>Acariformes</taxon>
        <taxon>Trombidiformes</taxon>
        <taxon>Prostigmata</taxon>
        <taxon>Anystina</taxon>
        <taxon>Parasitengona</taxon>
        <taxon>Trombiculoidea</taxon>
        <taxon>Trombiculidae</taxon>
        <taxon>Leptotrombidium</taxon>
    </lineage>
</organism>
<proteinExistence type="predicted"/>
<dbReference type="VEuPathDB" id="VectorBase:LDEU009910"/>
<sequence>MVDTKFLIHAGLSEEVVKEMKKANAKANPLGRIAQPNDVAELVAFLASENACYINGVDYVVDG</sequence>